<proteinExistence type="predicted"/>
<evidence type="ECO:0000313" key="2">
    <source>
        <dbReference type="Proteomes" id="UP000011632"/>
    </source>
</evidence>
<evidence type="ECO:0000313" key="1">
    <source>
        <dbReference type="EMBL" id="ELY70547.1"/>
    </source>
</evidence>
<comment type="caution">
    <text evidence="1">The sequence shown here is derived from an EMBL/GenBank/DDBJ whole genome shotgun (WGS) entry which is preliminary data.</text>
</comment>
<organism evidence="1 2">
    <name type="scientific">Natrinema versiforme JCM 10478</name>
    <dbReference type="NCBI Taxonomy" id="1227496"/>
    <lineage>
        <taxon>Archaea</taxon>
        <taxon>Methanobacteriati</taxon>
        <taxon>Methanobacteriota</taxon>
        <taxon>Stenosarchaea group</taxon>
        <taxon>Halobacteria</taxon>
        <taxon>Halobacteriales</taxon>
        <taxon>Natrialbaceae</taxon>
        <taxon>Natrinema</taxon>
    </lineage>
</organism>
<dbReference type="RefSeq" id="WP_006429492.1">
    <property type="nucleotide sequence ID" value="NZ_AOID01000008.1"/>
</dbReference>
<dbReference type="STRING" id="1227496.C489_02276"/>
<dbReference type="AlphaFoldDB" id="L9YA24"/>
<dbReference type="Proteomes" id="UP000011632">
    <property type="component" value="Unassembled WGS sequence"/>
</dbReference>
<reference evidence="1 2" key="1">
    <citation type="journal article" date="2014" name="PLoS Genet.">
        <title>Phylogenetically driven sequencing of extremely halophilic archaea reveals strategies for static and dynamic osmo-response.</title>
        <authorList>
            <person name="Becker E.A."/>
            <person name="Seitzer P.M."/>
            <person name="Tritt A."/>
            <person name="Larsen D."/>
            <person name="Krusor M."/>
            <person name="Yao A.I."/>
            <person name="Wu D."/>
            <person name="Madern D."/>
            <person name="Eisen J.A."/>
            <person name="Darling A.E."/>
            <person name="Facciotti M.T."/>
        </authorList>
    </citation>
    <scope>NUCLEOTIDE SEQUENCE [LARGE SCALE GENOMIC DNA]</scope>
    <source>
        <strain evidence="1 2">JCM 10478</strain>
    </source>
</reference>
<dbReference type="OrthoDB" id="161556at2157"/>
<gene>
    <name evidence="1" type="ORF">C489_02276</name>
</gene>
<name>L9YA24_9EURY</name>
<protein>
    <submittedName>
        <fullName evidence="1">Uncharacterized protein</fullName>
    </submittedName>
</protein>
<accession>L9YA24</accession>
<dbReference type="EMBL" id="AOID01000008">
    <property type="protein sequence ID" value="ELY70547.1"/>
    <property type="molecule type" value="Genomic_DNA"/>
</dbReference>
<keyword evidence="2" id="KW-1185">Reference proteome</keyword>
<sequence>MIGTTGDREIVDWRKTTEDGETVYEIEYDGPAPTLTGRSKSLFGASSGGTVPAGEQYYQLPDGEEIAATEAAFEADGHTLRVRRQRSLVARLRRYLPW</sequence>
<dbReference type="PATRIC" id="fig|1227496.3.peg.462"/>